<reference evidence="3" key="3">
    <citation type="submission" date="2018-10" db="EMBL/GenBank/DDBJ databases">
        <authorList>
            <person name="Whitman W."/>
            <person name="Huntemann M."/>
            <person name="Clum A."/>
            <person name="Pillay M."/>
            <person name="Palaniappan K."/>
            <person name="Varghese N."/>
            <person name="Mikhailova N."/>
            <person name="Stamatis D."/>
            <person name="Reddy T."/>
            <person name="Daum C."/>
            <person name="Shapiro N."/>
            <person name="Ivanova N."/>
            <person name="Kyrpides N."/>
            <person name="Woyke T."/>
        </authorList>
    </citation>
    <scope>NUCLEOTIDE SEQUENCE</scope>
    <source>
        <strain evidence="3">CGMCC 1.10124</strain>
    </source>
</reference>
<keyword evidence="1" id="KW-1133">Transmembrane helix</keyword>
<dbReference type="RefSeq" id="WP_124897117.1">
    <property type="nucleotide sequence ID" value="NZ_CP034145.1"/>
</dbReference>
<keyword evidence="5" id="KW-1185">Reference proteome</keyword>
<dbReference type="EMBL" id="REFS01000005">
    <property type="protein sequence ID" value="RMB13429.1"/>
    <property type="molecule type" value="Genomic_DNA"/>
</dbReference>
<feature type="transmembrane region" description="Helical" evidence="1">
    <location>
        <begin position="7"/>
        <end position="24"/>
    </location>
</feature>
<name>A0A3M0D1V9_9EURY</name>
<dbReference type="EMBL" id="CP034145">
    <property type="protein sequence ID" value="AZH27072.1"/>
    <property type="molecule type" value="Genomic_DNA"/>
</dbReference>
<evidence type="ECO:0000313" key="5">
    <source>
        <dbReference type="Proteomes" id="UP000282007"/>
    </source>
</evidence>
<reference evidence="3 4" key="1">
    <citation type="journal article" date="2015" name="Stand. Genomic Sci.">
        <title>Genomic Encyclopedia of Bacterial and Archaeal Type Strains, Phase III: the genomes of soil and plant-associated and newly described type strains.</title>
        <authorList>
            <person name="Whitman W.B."/>
            <person name="Woyke T."/>
            <person name="Klenk H.P."/>
            <person name="Zhou Y."/>
            <person name="Lilburn T.G."/>
            <person name="Beck B.J."/>
            <person name="De Vos P."/>
            <person name="Vandamme P."/>
            <person name="Eisen J.A."/>
            <person name="Garrity G."/>
            <person name="Hugenholtz P."/>
            <person name="Kyrpides N.C."/>
        </authorList>
    </citation>
    <scope>NUCLEOTIDE SEQUENCE [LARGE SCALE GENOMIC DNA]</scope>
    <source>
        <strain evidence="3 4">CGMCC 1.10124</strain>
    </source>
</reference>
<dbReference type="KEGG" id="haer:DU502_17585"/>
<evidence type="ECO:0000313" key="4">
    <source>
        <dbReference type="Proteomes" id="UP000277326"/>
    </source>
</evidence>
<evidence type="ECO:0000313" key="2">
    <source>
        <dbReference type="EMBL" id="AZH27072.1"/>
    </source>
</evidence>
<proteinExistence type="predicted"/>
<gene>
    <name evidence="3" type="ORF">ATH50_2762</name>
    <name evidence="2" type="ORF">DU502_17585</name>
</gene>
<protein>
    <submittedName>
        <fullName evidence="3">Uncharacterized protein</fullName>
    </submittedName>
</protein>
<dbReference type="Proteomes" id="UP000282007">
    <property type="component" value="Chromosome"/>
</dbReference>
<reference evidence="2 5" key="2">
    <citation type="submission" date="2018-07" db="EMBL/GenBank/DDBJ databases">
        <title>Genome sequences of Haloplanus aerogenes JCM 16430T.</title>
        <authorList>
            <person name="Kim Y.B."/>
            <person name="Roh S.W."/>
        </authorList>
    </citation>
    <scope>NUCLEOTIDE SEQUENCE [LARGE SCALE GENOMIC DNA]</scope>
    <source>
        <strain evidence="2 5">JCM 16430</strain>
    </source>
</reference>
<dbReference type="AlphaFoldDB" id="A0A3M0D1V9"/>
<evidence type="ECO:0000313" key="3">
    <source>
        <dbReference type="EMBL" id="RMB13429.1"/>
    </source>
</evidence>
<accession>A0A3M0D1V9</accession>
<dbReference type="GeneID" id="38473137"/>
<sequence>MKGRTRASLIGMTLGVIIVTGLGLAVGIELFPSLSLSLIGLTFGGWLAERRYENGQSGNVRDDAQSV</sequence>
<keyword evidence="1" id="KW-0472">Membrane</keyword>
<organism evidence="3 4">
    <name type="scientific">Haloplanus aerogenes</name>
    <dbReference type="NCBI Taxonomy" id="660522"/>
    <lineage>
        <taxon>Archaea</taxon>
        <taxon>Methanobacteriati</taxon>
        <taxon>Methanobacteriota</taxon>
        <taxon>Stenosarchaea group</taxon>
        <taxon>Halobacteria</taxon>
        <taxon>Halobacteriales</taxon>
        <taxon>Haloferacaceae</taxon>
        <taxon>Haloplanus</taxon>
    </lineage>
</organism>
<keyword evidence="1" id="KW-0812">Transmembrane</keyword>
<evidence type="ECO:0000256" key="1">
    <source>
        <dbReference type="SAM" id="Phobius"/>
    </source>
</evidence>
<dbReference type="Proteomes" id="UP000277326">
    <property type="component" value="Unassembled WGS sequence"/>
</dbReference>